<sequence length="1873" mass="220725">MSKEVQVLEVNKYILSKLWYTSLIICRQNNNRIFASKCNNDSVDFESEDLITNLIENVKLENLNHNQEIIKPMDFQHRISIKWIFDLLQQFDSLLVLKMTTNIWEQNHAKIKNLLEDICEPENIFNAYYIILNALKAILLYNNYDINKSIITSYLSDMSYYIKILYPLNLRMQVIEDIFCLFFLQYEDFDHTSKSYDKICMNNSHEESKIENKWIKQQGFICNRYAVRDILFHLIDIISVTEIEYIEMKNKKECTEEIEQIQKNIVFINSAIADAKWRFELYTTSEFTKNINMKDGNTNYQFKSKNKVLIDENLISNRFKENIYFYQEDNISNETRTKSTSSSESESIHNNKWQICSKNIILTDATTEDIIHKPLFINFMLATKESLIIRCLWKNDYIKAENIIENIRLVTQESIKSSRQTSHVETFLVSQKNNLQMSCMEILNNNEILTICALDLALTMNLSELSMGDETLTFFLNTWNLMFLHAILTVWANHPPFNNLQHTISLMSIGYLIGDLGLVTLAALRSKLLNNIILDDEFFMQIEELNESAWQDLDITHDPRVIFVMANEFFGTPCIRICKTESLNEDLSNAFHEYLNHYSCYKSTQNIEKQKIILLPEIVERYQTSISQNTKNDLQSNNSNSKNLFSINNYFESSDENIIIQYIPFSYSYSIILKYSTYINPHHHKQINQYKVVWGNHSIRSSLLQYLEKQCWIVSYLLQRINNENPTILENSCDNLKRTACLENLITAFWIKELKLIFENNQTLTAIYEKISTQKLWFHFEHMLKENKWNACLKFIDALPTYIALNSELQYFRDKILSYIISEKNAIPNAKILQYLYQIKDVYILSQTILYNVNRWHINICENALLHIINHIDNYKLPVHCKFQLNELLHRVLIFHKMLPYCITKSNETWYNIAYCTEKIDTLQIIKSLINADKYELCLEWMECQAFSLEIHPSVTQEFLIETIKYRRTLLGIDILSMLNIQERPLYIHLIKEPLLILEQLLMNCKFESIQKILHRIQDKLNEVEISRNSFDKIIRFYAQKSLDCRVSLQYDSVENKSKNMQYFASEAENTEFIMPIVVPTKEEWIPNDKVKKCSCCKNVIFSMFNRRHHCRRCGRVICATCSQHRMQVSGYPPSVLVRVCNDCKRQTILQMHTFQGTQSTPTSETFDCWRLTRDQKHNETIREEFSFEYAPNISLCLAILNLHSEHKTYTSFLLDCCDEMKRLLEPVSSGKVNPEVDHIVIIKMIHSLLVAAKVKCAKLGLNTGLTHCDRFLSQVDLIASLIQFDCLHLIPSDNLHDRTLIKLRDLLIEKEQWTLALDVSTKAGTYRLDTQGVWATWGKACLKMGYFHQARDKFFHCLDKIQYDNFDDWMILSYPKESKISNKNETQNLKNEEVKMIESSSKKTEFSKNRPLKDPPLLVEILQILDNLSIYKYVQYPHQYKFNPSQEILNNFGNFKIVNQKQSNNKNTSIMIQNIYYHESIYYLLTYGSYNSILEFFLKHEEFEKCLTFTLENNLEPDLFFNVIYLYCLRNGSIEKLHEAMMKKDSNLLIWKKYLIYVCHSLEKRQYLNILYHLQLFMKDFIRAAMTCIRFYLHEVINYSDLNNKVNFLFDAQKHLESELQTETLNRKRKKSTSSIHSNQGILTMEMEPSEIDKHINTICRQMEITKFLANCEKEERAPIEYLSLFPKKDYNNSTILEIPTLFGNQQQKINLAVLAILCGRNIEEGFGIAFRIMQDYNLPQQKVYSLTGYILVMKNNISAIEQLIKCCHTSGIPNSYIISDYVLTHCIKLLLTRETETVLKNNIYNLIRLITDIELKINAYIECKQLKAAYLLAVKHSRVQDIRKILKESDRLGQNAIKTICIKWLQQEPKL</sequence>
<evidence type="ECO:0000256" key="3">
    <source>
        <dbReference type="ARBA" id="ARBA00022771"/>
    </source>
</evidence>
<dbReference type="PROSITE" id="PS50178">
    <property type="entry name" value="ZF_FYVE"/>
    <property type="match status" value="1"/>
</dbReference>
<dbReference type="InterPro" id="IPR017455">
    <property type="entry name" value="Znf_FYVE-rel"/>
</dbReference>
<evidence type="ECO:0000313" key="7">
    <source>
        <dbReference type="EMBL" id="PBC33892.1"/>
    </source>
</evidence>
<evidence type="ECO:0000259" key="6">
    <source>
        <dbReference type="PROSITE" id="PS50178"/>
    </source>
</evidence>
<dbReference type="GO" id="GO:0000724">
    <property type="term" value="P:double-strand break repair via homologous recombination"/>
    <property type="evidence" value="ECO:0007669"/>
    <property type="project" value="InterPro"/>
</dbReference>
<dbReference type="InterPro" id="IPR011011">
    <property type="entry name" value="Znf_FYVE_PHD"/>
</dbReference>
<dbReference type="SUPFAM" id="SSF57903">
    <property type="entry name" value="FYVE/PHD zinc finger"/>
    <property type="match status" value="1"/>
</dbReference>
<keyword evidence="2" id="KW-0479">Metal-binding</keyword>
<name>A0A2A3ERJ2_APICC</name>
<dbReference type="Proteomes" id="UP000242457">
    <property type="component" value="Unassembled WGS sequence"/>
</dbReference>
<evidence type="ECO:0000256" key="1">
    <source>
        <dbReference type="ARBA" id="ARBA00022553"/>
    </source>
</evidence>
<keyword evidence="8" id="KW-1185">Reference proteome</keyword>
<dbReference type="PANTHER" id="PTHR46591:SF1">
    <property type="entry name" value="ZINC FINGER FYVE DOMAIN-CONTAINING PROTEIN 26"/>
    <property type="match status" value="1"/>
</dbReference>
<feature type="domain" description="FYVE-type" evidence="6">
    <location>
        <begin position="1088"/>
        <end position="1149"/>
    </location>
</feature>
<dbReference type="Gene3D" id="3.30.40.10">
    <property type="entry name" value="Zinc/RING finger domain, C3HC4 (zinc finger)"/>
    <property type="match status" value="1"/>
</dbReference>
<evidence type="ECO:0000256" key="2">
    <source>
        <dbReference type="ARBA" id="ARBA00022723"/>
    </source>
</evidence>
<dbReference type="GO" id="GO:0032266">
    <property type="term" value="F:phosphatidylinositol-3-phosphate binding"/>
    <property type="evidence" value="ECO:0007669"/>
    <property type="project" value="InterPro"/>
</dbReference>
<dbReference type="InterPro" id="IPR057946">
    <property type="entry name" value="TPR_ZFYVE26"/>
</dbReference>
<keyword evidence="3 5" id="KW-0863">Zinc-finger</keyword>
<proteinExistence type="predicted"/>
<evidence type="ECO:0000256" key="5">
    <source>
        <dbReference type="PROSITE-ProRule" id="PRU00091"/>
    </source>
</evidence>
<organism evidence="7 8">
    <name type="scientific">Apis cerana cerana</name>
    <name type="common">Oriental honeybee</name>
    <dbReference type="NCBI Taxonomy" id="94128"/>
    <lineage>
        <taxon>Eukaryota</taxon>
        <taxon>Metazoa</taxon>
        <taxon>Ecdysozoa</taxon>
        <taxon>Arthropoda</taxon>
        <taxon>Hexapoda</taxon>
        <taxon>Insecta</taxon>
        <taxon>Pterygota</taxon>
        <taxon>Neoptera</taxon>
        <taxon>Endopterygota</taxon>
        <taxon>Hymenoptera</taxon>
        <taxon>Apocrita</taxon>
        <taxon>Aculeata</taxon>
        <taxon>Apoidea</taxon>
        <taxon>Anthophila</taxon>
        <taxon>Apidae</taxon>
        <taxon>Apis</taxon>
    </lineage>
</organism>
<dbReference type="GO" id="GO:0030496">
    <property type="term" value="C:midbody"/>
    <property type="evidence" value="ECO:0007669"/>
    <property type="project" value="TreeGrafter"/>
</dbReference>
<accession>A0A2A3ERJ2</accession>
<dbReference type="InterPro" id="IPR000306">
    <property type="entry name" value="Znf_FYVE"/>
</dbReference>
<dbReference type="EMBL" id="KZ288194">
    <property type="protein sequence ID" value="PBC33892.1"/>
    <property type="molecule type" value="Genomic_DNA"/>
</dbReference>
<protein>
    <submittedName>
        <fullName evidence="7">Zinc finger FYVE domain-containing protein</fullName>
    </submittedName>
</protein>
<keyword evidence="4" id="KW-0862">Zinc</keyword>
<dbReference type="InterPro" id="IPR013083">
    <property type="entry name" value="Znf_RING/FYVE/PHD"/>
</dbReference>
<reference evidence="7 8" key="1">
    <citation type="submission" date="2014-07" db="EMBL/GenBank/DDBJ databases">
        <title>Genomic and transcriptomic analysis on Apis cerana provide comprehensive insights into honey bee biology.</title>
        <authorList>
            <person name="Diao Q."/>
            <person name="Sun L."/>
            <person name="Zheng H."/>
            <person name="Zheng H."/>
            <person name="Xu S."/>
            <person name="Wang S."/>
            <person name="Zeng Z."/>
            <person name="Hu F."/>
            <person name="Su S."/>
            <person name="Wu J."/>
        </authorList>
    </citation>
    <scope>NUCLEOTIDE SEQUENCE [LARGE SCALE GENOMIC DNA]</scope>
    <source>
        <tissue evidence="7">Pupae without intestine</tissue>
    </source>
</reference>
<dbReference type="Pfam" id="PF04784">
    <property type="entry name" value="DUF547"/>
    <property type="match status" value="1"/>
</dbReference>
<gene>
    <name evidence="7" type="ORF">APICC_03878</name>
</gene>
<dbReference type="GO" id="GO:0008270">
    <property type="term" value="F:zinc ion binding"/>
    <property type="evidence" value="ECO:0007669"/>
    <property type="project" value="UniProtKB-KW"/>
</dbReference>
<evidence type="ECO:0000256" key="4">
    <source>
        <dbReference type="ARBA" id="ARBA00022833"/>
    </source>
</evidence>
<dbReference type="STRING" id="94128.A0A2A3ERJ2"/>
<evidence type="ECO:0000313" key="8">
    <source>
        <dbReference type="Proteomes" id="UP000242457"/>
    </source>
</evidence>
<dbReference type="Pfam" id="PF01363">
    <property type="entry name" value="FYVE"/>
    <property type="match status" value="1"/>
</dbReference>
<dbReference type="PANTHER" id="PTHR46591">
    <property type="entry name" value="ZINC FINGER FYVE DOMAIN-CONTAINING PROTEIN 26"/>
    <property type="match status" value="1"/>
</dbReference>
<dbReference type="SMART" id="SM00064">
    <property type="entry name" value="FYVE"/>
    <property type="match status" value="1"/>
</dbReference>
<dbReference type="Pfam" id="PF25569">
    <property type="entry name" value="TPR_ZFYVE26"/>
    <property type="match status" value="1"/>
</dbReference>
<dbReference type="InterPro" id="IPR006869">
    <property type="entry name" value="DUF547"/>
</dbReference>
<dbReference type="OrthoDB" id="1936617at2759"/>
<dbReference type="GO" id="GO:0005765">
    <property type="term" value="C:lysosomal membrane"/>
    <property type="evidence" value="ECO:0007669"/>
    <property type="project" value="TreeGrafter"/>
</dbReference>
<dbReference type="GO" id="GO:0000281">
    <property type="term" value="P:mitotic cytokinesis"/>
    <property type="evidence" value="ECO:0007669"/>
    <property type="project" value="InterPro"/>
</dbReference>
<dbReference type="GO" id="GO:0005813">
    <property type="term" value="C:centrosome"/>
    <property type="evidence" value="ECO:0007669"/>
    <property type="project" value="TreeGrafter"/>
</dbReference>
<keyword evidence="1" id="KW-0597">Phosphoprotein</keyword>
<dbReference type="InterPro" id="IPR028730">
    <property type="entry name" value="ZFYVE26"/>
</dbReference>
<dbReference type="GO" id="GO:0032465">
    <property type="term" value="P:regulation of cytokinesis"/>
    <property type="evidence" value="ECO:0007669"/>
    <property type="project" value="TreeGrafter"/>
</dbReference>